<name>A0ABQ9IJD3_9NEOP</name>
<feature type="region of interest" description="Disordered" evidence="1">
    <location>
        <begin position="277"/>
        <end position="360"/>
    </location>
</feature>
<feature type="region of interest" description="Disordered" evidence="1">
    <location>
        <begin position="1"/>
        <end position="20"/>
    </location>
</feature>
<evidence type="ECO:0000313" key="2">
    <source>
        <dbReference type="EMBL" id="KAJ8896791.1"/>
    </source>
</evidence>
<feature type="region of interest" description="Disordered" evidence="1">
    <location>
        <begin position="234"/>
        <end position="253"/>
    </location>
</feature>
<feature type="region of interest" description="Disordered" evidence="1">
    <location>
        <begin position="58"/>
        <end position="149"/>
    </location>
</feature>
<keyword evidence="3" id="KW-1185">Reference proteome</keyword>
<accession>A0ABQ9IJD3</accession>
<evidence type="ECO:0000256" key="1">
    <source>
        <dbReference type="SAM" id="MobiDB-lite"/>
    </source>
</evidence>
<evidence type="ECO:0000313" key="3">
    <source>
        <dbReference type="Proteomes" id="UP001159363"/>
    </source>
</evidence>
<reference evidence="2 3" key="1">
    <citation type="submission" date="2023-02" db="EMBL/GenBank/DDBJ databases">
        <title>LHISI_Scaffold_Assembly.</title>
        <authorList>
            <person name="Stuart O.P."/>
            <person name="Cleave R."/>
            <person name="Magrath M.J.L."/>
            <person name="Mikheyev A.S."/>
        </authorList>
    </citation>
    <scope>NUCLEOTIDE SEQUENCE [LARGE SCALE GENOMIC DNA]</scope>
    <source>
        <strain evidence="2">Daus_M_001</strain>
        <tissue evidence="2">Leg muscle</tissue>
    </source>
</reference>
<feature type="compositionally biased region" description="Polar residues" evidence="1">
    <location>
        <begin position="298"/>
        <end position="315"/>
    </location>
</feature>
<comment type="caution">
    <text evidence="2">The sequence shown here is derived from an EMBL/GenBank/DDBJ whole genome shotgun (WGS) entry which is preliminary data.</text>
</comment>
<sequence>MYPGEKYDPPEEDTPPSSPKQLFFEDVVIQRSKHPRHLPEKFGIQVLPVGPVLRKSTPEHVFRENERQEEFQNHTFKKSSSFRRTENVDDSVFRKSWSQRLPGSKPIPPAKPPRQISDSRSQSVAPRVPPEPTGQSGWPTTPPVPPAKPVRLFIQISTAESSEVSKDSQESCINKNEKCNGNSAAPPIPGDSSSVCVIPAVCDDAQATSRSNDQLNLQNAPRISDNVDECAEKQCASAPVPSPRHKSPFLPEYDNLENRSTVDLGEQFAAALELHENTSDFVTRRHSRQIKEPDKISSYESTTQSEVARTSTSVLPTPPKKPVRTSLIIHGTQSASTNTPKKKRIAPQPPPKPRKLQVNS</sequence>
<organism evidence="2 3">
    <name type="scientific">Dryococelus australis</name>
    <dbReference type="NCBI Taxonomy" id="614101"/>
    <lineage>
        <taxon>Eukaryota</taxon>
        <taxon>Metazoa</taxon>
        <taxon>Ecdysozoa</taxon>
        <taxon>Arthropoda</taxon>
        <taxon>Hexapoda</taxon>
        <taxon>Insecta</taxon>
        <taxon>Pterygota</taxon>
        <taxon>Neoptera</taxon>
        <taxon>Polyneoptera</taxon>
        <taxon>Phasmatodea</taxon>
        <taxon>Verophasmatodea</taxon>
        <taxon>Anareolatae</taxon>
        <taxon>Phasmatidae</taxon>
        <taxon>Eurycanthinae</taxon>
        <taxon>Dryococelus</taxon>
    </lineage>
</organism>
<feature type="compositionally biased region" description="Basic and acidic residues" evidence="1">
    <location>
        <begin position="58"/>
        <end position="72"/>
    </location>
</feature>
<protein>
    <submittedName>
        <fullName evidence="2">Uncharacterized protein</fullName>
    </submittedName>
</protein>
<gene>
    <name evidence="2" type="ORF">PR048_002136</name>
</gene>
<proteinExistence type="predicted"/>
<dbReference type="Proteomes" id="UP001159363">
    <property type="component" value="Chromosome 1"/>
</dbReference>
<feature type="compositionally biased region" description="Basic and acidic residues" evidence="1">
    <location>
        <begin position="83"/>
        <end position="93"/>
    </location>
</feature>
<dbReference type="EMBL" id="JARBHB010000001">
    <property type="protein sequence ID" value="KAJ8896791.1"/>
    <property type="molecule type" value="Genomic_DNA"/>
</dbReference>